<dbReference type="AlphaFoldDB" id="A0A1X7TWE8"/>
<feature type="domain" description="Thiolase N-terminal" evidence="6">
    <location>
        <begin position="11"/>
        <end position="268"/>
    </location>
</feature>
<sequence length="400" mass="42041">MAAALVRRGSFIVSAKRTPFGAFGGKMKDISVVELAAIANRAAIEASGAPPEAIDSVITGNILQSSIDAGYISRHAALKAGVRESVPALTINRLCGSGFQSVVSAAQEIEVGLSQCVLAGGAENMSQAPHTLRGARWGIPLGKEPKLEDTLWAGLTDYYCKMPMGITAENLAEKYNISREECDQFALSSQERWANANAEGYFNAEIAPVEVKVKKGKEMFSVDEHPRQTTIEKLSSLPPVFKENGTVSAGNASGICDGAGSLVVASEETISKYNLNPLARVVGYGLTGVDPTIMGIGPVNAVRSLLSIAGLTLNDIELVEVNEAFAPQTLSVIKELGLEKERTNVNGGAIALGHPLAASGSRILAHLVHEMRRRGAKYSIGSACIGGGQGIAVLLENTQK</sequence>
<dbReference type="InterPro" id="IPR020613">
    <property type="entry name" value="Thiolase_CS"/>
</dbReference>
<dbReference type="GO" id="GO:0006635">
    <property type="term" value="P:fatty acid beta-oxidation"/>
    <property type="evidence" value="ECO:0007669"/>
    <property type="project" value="TreeGrafter"/>
</dbReference>
<gene>
    <name evidence="8" type="primary">100636926</name>
</gene>
<feature type="active site" description="Proton acceptor" evidence="4">
    <location>
        <position position="354"/>
    </location>
</feature>
<keyword evidence="3 5" id="KW-0012">Acyltransferase</keyword>
<reference evidence="8" key="2">
    <citation type="submission" date="2017-05" db="UniProtKB">
        <authorList>
            <consortium name="EnsemblMetazoa"/>
        </authorList>
    </citation>
    <scope>IDENTIFICATION</scope>
</reference>
<name>A0A1X7TWE8_AMPQE</name>
<dbReference type="InterPro" id="IPR016039">
    <property type="entry name" value="Thiolase-like"/>
</dbReference>
<dbReference type="GO" id="GO:0003985">
    <property type="term" value="F:acetyl-CoA C-acetyltransferase activity"/>
    <property type="evidence" value="ECO:0007669"/>
    <property type="project" value="TreeGrafter"/>
</dbReference>
<evidence type="ECO:0000259" key="7">
    <source>
        <dbReference type="Pfam" id="PF02803"/>
    </source>
</evidence>
<evidence type="ECO:0000256" key="4">
    <source>
        <dbReference type="PIRSR" id="PIRSR000429-1"/>
    </source>
</evidence>
<dbReference type="InterPro" id="IPR020617">
    <property type="entry name" value="Thiolase_C"/>
</dbReference>
<comment type="similarity">
    <text evidence="1 5">Belongs to the thiolase-like superfamily. Thiolase family.</text>
</comment>
<dbReference type="STRING" id="400682.A0A1X7TWE8"/>
<feature type="domain" description="Thiolase C-terminal" evidence="7">
    <location>
        <begin position="276"/>
        <end position="396"/>
    </location>
</feature>
<feature type="active site" description="Acyl-thioester intermediate" evidence="4">
    <location>
        <position position="95"/>
    </location>
</feature>
<dbReference type="PIRSF" id="PIRSF000429">
    <property type="entry name" value="Ac-CoA_Ac_transf"/>
    <property type="match status" value="1"/>
</dbReference>
<dbReference type="EnsemblMetazoa" id="XM_003389648.2">
    <property type="protein sequence ID" value="XP_003389696.1"/>
    <property type="gene ID" value="LOC100636926"/>
</dbReference>
<dbReference type="OMA" id="RWCASSM"/>
<evidence type="ECO:0000256" key="3">
    <source>
        <dbReference type="ARBA" id="ARBA00023315"/>
    </source>
</evidence>
<evidence type="ECO:0000313" key="8">
    <source>
        <dbReference type="EnsemblMetazoa" id="Aqu2.1.19258_001"/>
    </source>
</evidence>
<dbReference type="FunFam" id="3.40.47.10:FF:000010">
    <property type="entry name" value="Acetyl-CoA acetyltransferase (Thiolase)"/>
    <property type="match status" value="1"/>
</dbReference>
<dbReference type="KEGG" id="aqu:100636926"/>
<keyword evidence="2 5" id="KW-0808">Transferase</keyword>
<organism evidence="8">
    <name type="scientific">Amphimedon queenslandica</name>
    <name type="common">Sponge</name>
    <dbReference type="NCBI Taxonomy" id="400682"/>
    <lineage>
        <taxon>Eukaryota</taxon>
        <taxon>Metazoa</taxon>
        <taxon>Porifera</taxon>
        <taxon>Demospongiae</taxon>
        <taxon>Heteroscleromorpha</taxon>
        <taxon>Haplosclerida</taxon>
        <taxon>Niphatidae</taxon>
        <taxon>Amphimedon</taxon>
    </lineage>
</organism>
<dbReference type="PROSITE" id="PS00737">
    <property type="entry name" value="THIOLASE_2"/>
    <property type="match status" value="1"/>
</dbReference>
<dbReference type="EnsemblMetazoa" id="Aqu2.1.19258_001">
    <property type="protein sequence ID" value="Aqu2.1.19258_001"/>
    <property type="gene ID" value="Aqu2.1.19258"/>
</dbReference>
<evidence type="ECO:0008006" key="10">
    <source>
        <dbReference type="Google" id="ProtNLM"/>
    </source>
</evidence>
<evidence type="ECO:0000256" key="2">
    <source>
        <dbReference type="ARBA" id="ARBA00022679"/>
    </source>
</evidence>
<dbReference type="NCBIfam" id="TIGR01930">
    <property type="entry name" value="AcCoA-C-Actrans"/>
    <property type="match status" value="1"/>
</dbReference>
<dbReference type="Proteomes" id="UP000007879">
    <property type="component" value="Unassembled WGS sequence"/>
</dbReference>
<evidence type="ECO:0000256" key="5">
    <source>
        <dbReference type="RuleBase" id="RU003557"/>
    </source>
</evidence>
<dbReference type="Gene3D" id="3.40.47.10">
    <property type="match status" value="2"/>
</dbReference>
<reference evidence="9" key="1">
    <citation type="journal article" date="2010" name="Nature">
        <title>The Amphimedon queenslandica genome and the evolution of animal complexity.</title>
        <authorList>
            <person name="Srivastava M."/>
            <person name="Simakov O."/>
            <person name="Chapman J."/>
            <person name="Fahey B."/>
            <person name="Gauthier M.E."/>
            <person name="Mitros T."/>
            <person name="Richards G.S."/>
            <person name="Conaco C."/>
            <person name="Dacre M."/>
            <person name="Hellsten U."/>
            <person name="Larroux C."/>
            <person name="Putnam N.H."/>
            <person name="Stanke M."/>
            <person name="Adamska M."/>
            <person name="Darling A."/>
            <person name="Degnan S.M."/>
            <person name="Oakley T.H."/>
            <person name="Plachetzki D.C."/>
            <person name="Zhai Y."/>
            <person name="Adamski M."/>
            <person name="Calcino A."/>
            <person name="Cummins S.F."/>
            <person name="Goodstein D.M."/>
            <person name="Harris C."/>
            <person name="Jackson D.J."/>
            <person name="Leys S.P."/>
            <person name="Shu S."/>
            <person name="Woodcroft B.J."/>
            <person name="Vervoort M."/>
            <person name="Kosik K.S."/>
            <person name="Manning G."/>
            <person name="Degnan B.M."/>
            <person name="Rokhsar D.S."/>
        </authorList>
    </citation>
    <scope>NUCLEOTIDE SEQUENCE [LARGE SCALE GENOMIC DNA]</scope>
</reference>
<feature type="active site" description="Proton acceptor" evidence="4">
    <location>
        <position position="384"/>
    </location>
</feature>
<evidence type="ECO:0000313" key="9">
    <source>
        <dbReference type="Proteomes" id="UP000007879"/>
    </source>
</evidence>
<dbReference type="InterPro" id="IPR002155">
    <property type="entry name" value="Thiolase"/>
</dbReference>
<dbReference type="CDD" id="cd00751">
    <property type="entry name" value="thiolase"/>
    <property type="match status" value="1"/>
</dbReference>
<dbReference type="GO" id="GO:0005739">
    <property type="term" value="C:mitochondrion"/>
    <property type="evidence" value="ECO:0007669"/>
    <property type="project" value="TreeGrafter"/>
</dbReference>
<dbReference type="PANTHER" id="PTHR18919">
    <property type="entry name" value="ACETYL-COA C-ACYLTRANSFERASE"/>
    <property type="match status" value="1"/>
</dbReference>
<dbReference type="eggNOG" id="KOG1391">
    <property type="taxonomic scope" value="Eukaryota"/>
</dbReference>
<dbReference type="InterPro" id="IPR020616">
    <property type="entry name" value="Thiolase_N"/>
</dbReference>
<accession>A0A1X7TWE8</accession>
<evidence type="ECO:0000256" key="1">
    <source>
        <dbReference type="ARBA" id="ARBA00010982"/>
    </source>
</evidence>
<dbReference type="OrthoDB" id="5404651at2759"/>
<dbReference type="PROSITE" id="PS00098">
    <property type="entry name" value="THIOLASE_1"/>
    <property type="match status" value="1"/>
</dbReference>
<keyword evidence="9" id="KW-1185">Reference proteome</keyword>
<dbReference type="Pfam" id="PF00108">
    <property type="entry name" value="Thiolase_N"/>
    <property type="match status" value="1"/>
</dbReference>
<protein>
    <recommendedName>
        <fullName evidence="10">Thiolase N-terminal domain-containing protein</fullName>
    </recommendedName>
</protein>
<proteinExistence type="inferred from homology"/>
<evidence type="ECO:0000259" key="6">
    <source>
        <dbReference type="Pfam" id="PF00108"/>
    </source>
</evidence>
<dbReference type="SUPFAM" id="SSF53901">
    <property type="entry name" value="Thiolase-like"/>
    <property type="match status" value="2"/>
</dbReference>
<dbReference type="PANTHER" id="PTHR18919:SF107">
    <property type="entry name" value="ACETYL-COA ACETYLTRANSFERASE, CYTOSOLIC"/>
    <property type="match status" value="1"/>
</dbReference>
<dbReference type="Pfam" id="PF02803">
    <property type="entry name" value="Thiolase_C"/>
    <property type="match status" value="1"/>
</dbReference>
<dbReference type="InterPro" id="IPR020615">
    <property type="entry name" value="Thiolase_acyl_enz_int_AS"/>
</dbReference>
<dbReference type="InParanoid" id="A0A1X7TWE8"/>